<evidence type="ECO:0000259" key="7">
    <source>
        <dbReference type="Pfam" id="PF03600"/>
    </source>
</evidence>
<keyword evidence="4 6" id="KW-1133">Transmembrane helix</keyword>
<keyword evidence="2" id="KW-0813">Transport</keyword>
<keyword evidence="3 6" id="KW-0812">Transmembrane</keyword>
<evidence type="ECO:0000256" key="3">
    <source>
        <dbReference type="ARBA" id="ARBA00022692"/>
    </source>
</evidence>
<evidence type="ECO:0000256" key="1">
    <source>
        <dbReference type="ARBA" id="ARBA00004141"/>
    </source>
</evidence>
<dbReference type="OrthoDB" id="3177666at2"/>
<feature type="transmembrane region" description="Helical" evidence="6">
    <location>
        <begin position="159"/>
        <end position="180"/>
    </location>
</feature>
<comment type="subcellular location">
    <subcellularLocation>
        <location evidence="1">Membrane</location>
        <topology evidence="1">Multi-pass membrane protein</topology>
    </subcellularLocation>
</comment>
<gene>
    <name evidence="8" type="ORF">F7O84_09345</name>
</gene>
<dbReference type="InterPro" id="IPR004680">
    <property type="entry name" value="Cit_transptr-like_dom"/>
</dbReference>
<dbReference type="Pfam" id="PF03600">
    <property type="entry name" value="CitMHS"/>
    <property type="match status" value="1"/>
</dbReference>
<evidence type="ECO:0000256" key="4">
    <source>
        <dbReference type="ARBA" id="ARBA00022989"/>
    </source>
</evidence>
<accession>A0A7V7QJI0</accession>
<evidence type="ECO:0000256" key="6">
    <source>
        <dbReference type="SAM" id="Phobius"/>
    </source>
</evidence>
<evidence type="ECO:0000313" key="9">
    <source>
        <dbReference type="Proteomes" id="UP000461768"/>
    </source>
</evidence>
<evidence type="ECO:0000256" key="2">
    <source>
        <dbReference type="ARBA" id="ARBA00022448"/>
    </source>
</evidence>
<keyword evidence="9" id="KW-1185">Reference proteome</keyword>
<reference evidence="8 9" key="1">
    <citation type="submission" date="2019-09" db="EMBL/GenBank/DDBJ databases">
        <authorList>
            <person name="Valk L.C."/>
        </authorList>
    </citation>
    <scope>NUCLEOTIDE SEQUENCE [LARGE SCALE GENOMIC DNA]</scope>
    <source>
        <strain evidence="8">GalUA</strain>
    </source>
</reference>
<dbReference type="Proteomes" id="UP000461768">
    <property type="component" value="Unassembled WGS sequence"/>
</dbReference>
<dbReference type="GO" id="GO:0016020">
    <property type="term" value="C:membrane"/>
    <property type="evidence" value="ECO:0007669"/>
    <property type="project" value="UniProtKB-SubCell"/>
</dbReference>
<dbReference type="EMBL" id="WAGX01000005">
    <property type="protein sequence ID" value="KAB1437789.1"/>
    <property type="molecule type" value="Genomic_DNA"/>
</dbReference>
<organism evidence="8 9">
    <name type="scientific">Candidatus Galacturonatibacter soehngenii</name>
    <dbReference type="NCBI Taxonomy" id="2307010"/>
    <lineage>
        <taxon>Bacteria</taxon>
        <taxon>Bacillati</taxon>
        <taxon>Bacillota</taxon>
        <taxon>Clostridia</taxon>
        <taxon>Lachnospirales</taxon>
        <taxon>Lachnospiraceae</taxon>
        <taxon>Candidatus Galacturonatibacter</taxon>
    </lineage>
</organism>
<dbReference type="RefSeq" id="WP_151144324.1">
    <property type="nucleotide sequence ID" value="NZ_WAGX01000005.1"/>
</dbReference>
<dbReference type="GO" id="GO:0055085">
    <property type="term" value="P:transmembrane transport"/>
    <property type="evidence" value="ECO:0007669"/>
    <property type="project" value="InterPro"/>
</dbReference>
<evidence type="ECO:0000256" key="5">
    <source>
        <dbReference type="ARBA" id="ARBA00023136"/>
    </source>
</evidence>
<sequence>MQLSIKEVEDKRRFLLYVFLFALCIGTVLHLISYVVLTVIVIFGAMISDKHLMKKVDYSLLVTFIAFFIFIGNMQHMEFVQTLIQRRMADNTILFAVISSQFISNVPAAVLLSGFTKDYVELLIGVNIGGLGTLIASMASLISYRYYVGVHNHDAKKYISVFTMANVVFLVLLLTTIPIIK</sequence>
<feature type="transmembrane region" description="Helical" evidence="6">
    <location>
        <begin position="92"/>
        <end position="116"/>
    </location>
</feature>
<protein>
    <recommendedName>
        <fullName evidence="7">Citrate transporter-like domain-containing protein</fullName>
    </recommendedName>
</protein>
<evidence type="ECO:0000313" key="8">
    <source>
        <dbReference type="EMBL" id="KAB1437789.1"/>
    </source>
</evidence>
<keyword evidence="5 6" id="KW-0472">Membrane</keyword>
<feature type="domain" description="Citrate transporter-like" evidence="7">
    <location>
        <begin position="11"/>
        <end position="112"/>
    </location>
</feature>
<dbReference type="AlphaFoldDB" id="A0A7V7QJI0"/>
<feature type="transmembrane region" description="Helical" evidence="6">
    <location>
        <begin position="59"/>
        <end position="80"/>
    </location>
</feature>
<feature type="transmembrane region" description="Helical" evidence="6">
    <location>
        <begin position="122"/>
        <end position="147"/>
    </location>
</feature>
<comment type="caution">
    <text evidence="8">The sequence shown here is derived from an EMBL/GenBank/DDBJ whole genome shotgun (WGS) entry which is preliminary data.</text>
</comment>
<name>A0A7V7QJI0_9FIRM</name>
<reference evidence="8 9" key="2">
    <citation type="submission" date="2020-02" db="EMBL/GenBank/DDBJ databases">
        <title>Candidatus Galacturonibacter soehngenii shows hetero-acetogenic catabolism of galacturonic acid but lacks a canonical carbon monoxide dehydrogenase/acetyl-CoA synthase complex.</title>
        <authorList>
            <person name="Diender M."/>
            <person name="Stouten G.R."/>
            <person name="Petersen J.F."/>
            <person name="Nielsen P.H."/>
            <person name="Dueholm M.S."/>
            <person name="Pronk J.T."/>
            <person name="Van Loosdrecht M.C.M."/>
        </authorList>
    </citation>
    <scope>NUCLEOTIDE SEQUENCE [LARGE SCALE GENOMIC DNA]</scope>
    <source>
        <strain evidence="8">GalUA</strain>
    </source>
</reference>
<feature type="transmembrane region" description="Helical" evidence="6">
    <location>
        <begin position="14"/>
        <end position="47"/>
    </location>
</feature>
<proteinExistence type="predicted"/>